<keyword evidence="3" id="KW-1185">Reference proteome</keyword>
<evidence type="ECO:0000313" key="3">
    <source>
        <dbReference type="Proteomes" id="UP001286313"/>
    </source>
</evidence>
<feature type="region of interest" description="Disordered" evidence="1">
    <location>
        <begin position="25"/>
        <end position="58"/>
    </location>
</feature>
<comment type="caution">
    <text evidence="2">The sequence shown here is derived from an EMBL/GenBank/DDBJ whole genome shotgun (WGS) entry which is preliminary data.</text>
</comment>
<accession>A0AAE1GCG6</accession>
<gene>
    <name evidence="2" type="ORF">Pcinc_005584</name>
</gene>
<protein>
    <submittedName>
        <fullName evidence="2">Uncharacterized protein</fullName>
    </submittedName>
</protein>
<evidence type="ECO:0000256" key="1">
    <source>
        <dbReference type="SAM" id="MobiDB-lite"/>
    </source>
</evidence>
<sequence>MEPTTVEALMTGPLFNKWRDNRIRRDGIEGSTQRGRRRSRGRSAYTPNTTEENWRGNPLDYQGKPTRCRICDSTYHYVRACPEKRPRRVFEVDSTREFNPGDPLVTGEDDCQVFKVNVGGLMAESFNCAILDSACTTTVCGKDWPECYLDLLEENMLAPKEDCHNDINDDAEFDDVSVESGVDVSDQKEIHTVMNGNGTKAVKAIPKVGNKVKYLPIGSDTWRKASILSRAGKATEIHKYRLNIKDEDGKAKSIDIMSGVQT</sequence>
<dbReference type="AlphaFoldDB" id="A0AAE1GCG6"/>
<name>A0AAE1GCG6_PETCI</name>
<evidence type="ECO:0000313" key="2">
    <source>
        <dbReference type="EMBL" id="KAK3890504.1"/>
    </source>
</evidence>
<proteinExistence type="predicted"/>
<dbReference type="Proteomes" id="UP001286313">
    <property type="component" value="Unassembled WGS sequence"/>
</dbReference>
<organism evidence="2 3">
    <name type="scientific">Petrolisthes cinctipes</name>
    <name type="common">Flat porcelain crab</name>
    <dbReference type="NCBI Taxonomy" id="88211"/>
    <lineage>
        <taxon>Eukaryota</taxon>
        <taxon>Metazoa</taxon>
        <taxon>Ecdysozoa</taxon>
        <taxon>Arthropoda</taxon>
        <taxon>Crustacea</taxon>
        <taxon>Multicrustacea</taxon>
        <taxon>Malacostraca</taxon>
        <taxon>Eumalacostraca</taxon>
        <taxon>Eucarida</taxon>
        <taxon>Decapoda</taxon>
        <taxon>Pleocyemata</taxon>
        <taxon>Anomura</taxon>
        <taxon>Galatheoidea</taxon>
        <taxon>Porcellanidae</taxon>
        <taxon>Petrolisthes</taxon>
    </lineage>
</organism>
<reference evidence="2" key="1">
    <citation type="submission" date="2023-10" db="EMBL/GenBank/DDBJ databases">
        <title>Genome assemblies of two species of porcelain crab, Petrolisthes cinctipes and Petrolisthes manimaculis (Anomura: Porcellanidae).</title>
        <authorList>
            <person name="Angst P."/>
        </authorList>
    </citation>
    <scope>NUCLEOTIDE SEQUENCE</scope>
    <source>
        <strain evidence="2">PB745_01</strain>
        <tissue evidence="2">Gill</tissue>
    </source>
</reference>
<dbReference type="EMBL" id="JAWQEG010000415">
    <property type="protein sequence ID" value="KAK3890504.1"/>
    <property type="molecule type" value="Genomic_DNA"/>
</dbReference>